<comment type="caution">
    <text evidence="1">The sequence shown here is derived from an EMBL/GenBank/DDBJ whole genome shotgun (WGS) entry which is preliminary data.</text>
</comment>
<name>A0ABR8MUU7_9BACL</name>
<accession>A0ABR8MUU7</accession>
<evidence type="ECO:0000313" key="1">
    <source>
        <dbReference type="EMBL" id="MBD3919738.1"/>
    </source>
</evidence>
<organism evidence="1 2">
    <name type="scientific">Paenibacillus terricola</name>
    <dbReference type="NCBI Taxonomy" id="2763503"/>
    <lineage>
        <taxon>Bacteria</taxon>
        <taxon>Bacillati</taxon>
        <taxon>Bacillota</taxon>
        <taxon>Bacilli</taxon>
        <taxon>Bacillales</taxon>
        <taxon>Paenibacillaceae</taxon>
        <taxon>Paenibacillus</taxon>
    </lineage>
</organism>
<dbReference type="EMBL" id="JACXZA010000003">
    <property type="protein sequence ID" value="MBD3919738.1"/>
    <property type="molecule type" value="Genomic_DNA"/>
</dbReference>
<dbReference type="RefSeq" id="WP_191204031.1">
    <property type="nucleotide sequence ID" value="NZ_JACXZA010000003.1"/>
</dbReference>
<keyword evidence="2" id="KW-1185">Reference proteome</keyword>
<dbReference type="Proteomes" id="UP000609346">
    <property type="component" value="Unassembled WGS sequence"/>
</dbReference>
<gene>
    <name evidence="1" type="ORF">H8B09_13315</name>
</gene>
<protein>
    <recommendedName>
        <fullName evidence="3">DUF1641 domain-containing protein</fullName>
    </recommendedName>
</protein>
<evidence type="ECO:0008006" key="3">
    <source>
        <dbReference type="Google" id="ProtNLM"/>
    </source>
</evidence>
<reference evidence="1 2" key="1">
    <citation type="submission" date="2020-09" db="EMBL/GenBank/DDBJ databases">
        <title>Paenibacillus sp. strain PR3 16S rRNA gene Genome sequencing and assembly.</title>
        <authorList>
            <person name="Kim J."/>
        </authorList>
    </citation>
    <scope>NUCLEOTIDE SEQUENCE [LARGE SCALE GENOMIC DNA]</scope>
    <source>
        <strain evidence="1 2">PR3</strain>
    </source>
</reference>
<proteinExistence type="predicted"/>
<sequence length="189" mass="21098">MADLTTDAQIKAILESPEHKESLLYLINKLPELTDALQMLEDKTAFVRHVLSDKSSLSALADEAEDKWNSLQLSGEHASAILALTHKLPLLVESLEKAEEAASFVKQVVTDKQSLAYLAGSLKELPLVQEGTDILAETNLRYRNEQPYSKISIMRIFKLLKNPALVSGFRYFETLLEVVHKHAKNNKGA</sequence>
<evidence type="ECO:0000313" key="2">
    <source>
        <dbReference type="Proteomes" id="UP000609346"/>
    </source>
</evidence>